<keyword evidence="3" id="KW-1185">Reference proteome</keyword>
<dbReference type="RefSeq" id="WP_099286907.1">
    <property type="nucleotide sequence ID" value="NZ_BEWP01000007.1"/>
</dbReference>
<protein>
    <submittedName>
        <fullName evidence="2">Uncharacterized protein</fullName>
    </submittedName>
</protein>
<evidence type="ECO:0000313" key="3">
    <source>
        <dbReference type="Proteomes" id="UP001156629"/>
    </source>
</evidence>
<keyword evidence="1" id="KW-0812">Transmembrane</keyword>
<name>A0ABQ5WRV8_9PROT</name>
<organism evidence="2 3">
    <name type="scientific">Gluconobacter kondonii</name>
    <dbReference type="NCBI Taxonomy" id="941463"/>
    <lineage>
        <taxon>Bacteria</taxon>
        <taxon>Pseudomonadati</taxon>
        <taxon>Pseudomonadota</taxon>
        <taxon>Alphaproteobacteria</taxon>
        <taxon>Acetobacterales</taxon>
        <taxon>Acetobacteraceae</taxon>
        <taxon>Gluconobacter</taxon>
    </lineage>
</organism>
<dbReference type="Proteomes" id="UP001156629">
    <property type="component" value="Unassembled WGS sequence"/>
</dbReference>
<feature type="transmembrane region" description="Helical" evidence="1">
    <location>
        <begin position="45"/>
        <end position="63"/>
    </location>
</feature>
<comment type="caution">
    <text evidence="2">The sequence shown here is derived from an EMBL/GenBank/DDBJ whole genome shotgun (WGS) entry which is preliminary data.</text>
</comment>
<evidence type="ECO:0000256" key="1">
    <source>
        <dbReference type="SAM" id="Phobius"/>
    </source>
</evidence>
<dbReference type="GeneID" id="76195055"/>
<accession>A0ABQ5WRV8</accession>
<sequence>MDAGLEHLQEDADACPKKSFLGTKCSRAVRETEALLSDLMVDQPLFWLLTASLVGFLLGKRLLGKN</sequence>
<proteinExistence type="predicted"/>
<dbReference type="EMBL" id="BSNV01000008">
    <property type="protein sequence ID" value="GLQ66225.1"/>
    <property type="molecule type" value="Genomic_DNA"/>
</dbReference>
<evidence type="ECO:0000313" key="2">
    <source>
        <dbReference type="EMBL" id="GLQ66225.1"/>
    </source>
</evidence>
<keyword evidence="1" id="KW-0472">Membrane</keyword>
<keyword evidence="1" id="KW-1133">Transmembrane helix</keyword>
<gene>
    <name evidence="2" type="ORF">GCM10007870_18090</name>
</gene>
<reference evidence="3" key="1">
    <citation type="journal article" date="2019" name="Int. J. Syst. Evol. Microbiol.">
        <title>The Global Catalogue of Microorganisms (GCM) 10K type strain sequencing project: providing services to taxonomists for standard genome sequencing and annotation.</title>
        <authorList>
            <consortium name="The Broad Institute Genomics Platform"/>
            <consortium name="The Broad Institute Genome Sequencing Center for Infectious Disease"/>
            <person name="Wu L."/>
            <person name="Ma J."/>
        </authorList>
    </citation>
    <scope>NUCLEOTIDE SEQUENCE [LARGE SCALE GENOMIC DNA]</scope>
    <source>
        <strain evidence="3">NBRC 3266</strain>
    </source>
</reference>